<proteinExistence type="predicted"/>
<evidence type="ECO:0000256" key="1">
    <source>
        <dbReference type="SAM" id="SignalP"/>
    </source>
</evidence>
<dbReference type="HOGENOM" id="CLU_2359899_0_0_1"/>
<name>A0A067TPF9_GALM3</name>
<accession>A0A067TPF9</accession>
<feature type="chain" id="PRO_5001649187" description="Secreted protein" evidence="1">
    <location>
        <begin position="25"/>
        <end position="96"/>
    </location>
</feature>
<dbReference type="EMBL" id="KL142371">
    <property type="protein sequence ID" value="KDR80848.1"/>
    <property type="molecule type" value="Genomic_DNA"/>
</dbReference>
<evidence type="ECO:0000313" key="2">
    <source>
        <dbReference type="EMBL" id="KDR80848.1"/>
    </source>
</evidence>
<evidence type="ECO:0000313" key="3">
    <source>
        <dbReference type="Proteomes" id="UP000027222"/>
    </source>
</evidence>
<dbReference type="AlphaFoldDB" id="A0A067TPF9"/>
<feature type="signal peptide" evidence="1">
    <location>
        <begin position="1"/>
        <end position="24"/>
    </location>
</feature>
<protein>
    <recommendedName>
        <fullName evidence="4">Secreted protein</fullName>
    </recommendedName>
</protein>
<reference evidence="3" key="1">
    <citation type="journal article" date="2014" name="Proc. Natl. Acad. Sci. U.S.A.">
        <title>Extensive sampling of basidiomycete genomes demonstrates inadequacy of the white-rot/brown-rot paradigm for wood decay fungi.</title>
        <authorList>
            <person name="Riley R."/>
            <person name="Salamov A.A."/>
            <person name="Brown D.W."/>
            <person name="Nagy L.G."/>
            <person name="Floudas D."/>
            <person name="Held B.W."/>
            <person name="Levasseur A."/>
            <person name="Lombard V."/>
            <person name="Morin E."/>
            <person name="Otillar R."/>
            <person name="Lindquist E.A."/>
            <person name="Sun H."/>
            <person name="LaButti K.M."/>
            <person name="Schmutz J."/>
            <person name="Jabbour D."/>
            <person name="Luo H."/>
            <person name="Baker S.E."/>
            <person name="Pisabarro A.G."/>
            <person name="Walton J.D."/>
            <person name="Blanchette R.A."/>
            <person name="Henrissat B."/>
            <person name="Martin F."/>
            <person name="Cullen D."/>
            <person name="Hibbett D.S."/>
            <person name="Grigoriev I.V."/>
        </authorList>
    </citation>
    <scope>NUCLEOTIDE SEQUENCE [LARGE SCALE GENOMIC DNA]</scope>
    <source>
        <strain evidence="3">CBS 339.88</strain>
    </source>
</reference>
<organism evidence="2 3">
    <name type="scientific">Galerina marginata (strain CBS 339.88)</name>
    <dbReference type="NCBI Taxonomy" id="685588"/>
    <lineage>
        <taxon>Eukaryota</taxon>
        <taxon>Fungi</taxon>
        <taxon>Dikarya</taxon>
        <taxon>Basidiomycota</taxon>
        <taxon>Agaricomycotina</taxon>
        <taxon>Agaricomycetes</taxon>
        <taxon>Agaricomycetidae</taxon>
        <taxon>Agaricales</taxon>
        <taxon>Agaricineae</taxon>
        <taxon>Strophariaceae</taxon>
        <taxon>Galerina</taxon>
    </lineage>
</organism>
<evidence type="ECO:0008006" key="4">
    <source>
        <dbReference type="Google" id="ProtNLM"/>
    </source>
</evidence>
<sequence>MMLFLVVSFIISSELLIIWLCSRCDPLSLHIHCNKVESDSQGSTKLHPSICELQLRFCERTRRDSHPRNEFLVMLPEVSRMSGDNRFGIQIDEPNN</sequence>
<keyword evidence="3" id="KW-1185">Reference proteome</keyword>
<gene>
    <name evidence="2" type="ORF">GALMADRAFT_1111729</name>
</gene>
<keyword evidence="1" id="KW-0732">Signal</keyword>
<dbReference type="Proteomes" id="UP000027222">
    <property type="component" value="Unassembled WGS sequence"/>
</dbReference>